<name>A0A397HA47_ASPTH</name>
<organism evidence="3 4">
    <name type="scientific">Aspergillus thermomutatus</name>
    <name type="common">Neosartorya pseudofischeri</name>
    <dbReference type="NCBI Taxonomy" id="41047"/>
    <lineage>
        <taxon>Eukaryota</taxon>
        <taxon>Fungi</taxon>
        <taxon>Dikarya</taxon>
        <taxon>Ascomycota</taxon>
        <taxon>Pezizomycotina</taxon>
        <taxon>Eurotiomycetes</taxon>
        <taxon>Eurotiomycetidae</taxon>
        <taxon>Eurotiales</taxon>
        <taxon>Aspergillaceae</taxon>
        <taxon>Aspergillus</taxon>
        <taxon>Aspergillus subgen. Fumigati</taxon>
    </lineage>
</organism>
<dbReference type="AlphaFoldDB" id="A0A397HA47"/>
<dbReference type="InterPro" id="IPR041698">
    <property type="entry name" value="Methyltransf_25"/>
</dbReference>
<feature type="region of interest" description="Disordered" evidence="1">
    <location>
        <begin position="1"/>
        <end position="20"/>
    </location>
</feature>
<accession>A0A397HA47</accession>
<evidence type="ECO:0000313" key="4">
    <source>
        <dbReference type="Proteomes" id="UP000215305"/>
    </source>
</evidence>
<dbReference type="InterPro" id="IPR029063">
    <property type="entry name" value="SAM-dependent_MTases_sf"/>
</dbReference>
<proteinExistence type="predicted"/>
<dbReference type="CDD" id="cd02440">
    <property type="entry name" value="AdoMet_MTases"/>
    <property type="match status" value="1"/>
</dbReference>
<dbReference type="Pfam" id="PF13649">
    <property type="entry name" value="Methyltransf_25"/>
    <property type="match status" value="1"/>
</dbReference>
<reference evidence="3" key="1">
    <citation type="submission" date="2018-08" db="EMBL/GenBank/DDBJ databases">
        <title>Draft genome sequence of azole-resistant Aspergillus thermomutatus (Neosartorya pseudofischeri) strain HMR AF 39, isolated from a human nasal aspirate.</title>
        <authorList>
            <person name="Parent-Michaud M."/>
            <person name="Dufresne P.J."/>
            <person name="Fournier E."/>
            <person name="Martineau C."/>
            <person name="Moreira S."/>
            <person name="Perkins V."/>
            <person name="De Repentigny L."/>
            <person name="Dufresne S.F."/>
        </authorList>
    </citation>
    <scope>NUCLEOTIDE SEQUENCE [LARGE SCALE GENOMIC DNA]</scope>
    <source>
        <strain evidence="3">HMR AF 39</strain>
    </source>
</reference>
<dbReference type="GO" id="GO:0010420">
    <property type="term" value="F:polyprenyldihydroxybenzoate methyltransferase activity"/>
    <property type="evidence" value="ECO:0007669"/>
    <property type="project" value="TreeGrafter"/>
</dbReference>
<feature type="domain" description="Methyltransferase" evidence="2">
    <location>
        <begin position="76"/>
        <end position="181"/>
    </location>
</feature>
<dbReference type="RefSeq" id="XP_026615783.1">
    <property type="nucleotide sequence ID" value="XM_026758086.1"/>
</dbReference>
<dbReference type="STRING" id="41047.A0A397HA47"/>
<dbReference type="PANTHER" id="PTHR43464:SF52">
    <property type="entry name" value="PUTATIVE-RELATED"/>
    <property type="match status" value="1"/>
</dbReference>
<comment type="caution">
    <text evidence="3">The sequence shown here is derived from an EMBL/GenBank/DDBJ whole genome shotgun (WGS) entry which is preliminary data.</text>
</comment>
<evidence type="ECO:0000313" key="3">
    <source>
        <dbReference type="EMBL" id="RHZ59579.1"/>
    </source>
</evidence>
<dbReference type="SUPFAM" id="SSF53335">
    <property type="entry name" value="S-adenosyl-L-methionine-dependent methyltransferases"/>
    <property type="match status" value="1"/>
</dbReference>
<dbReference type="VEuPathDB" id="FungiDB:CDV56_104467"/>
<evidence type="ECO:0000259" key="2">
    <source>
        <dbReference type="Pfam" id="PF13649"/>
    </source>
</evidence>
<keyword evidence="4" id="KW-1185">Reference proteome</keyword>
<dbReference type="EMBL" id="NKHU02000059">
    <property type="protein sequence ID" value="RHZ59579.1"/>
    <property type="molecule type" value="Genomic_DNA"/>
</dbReference>
<protein>
    <recommendedName>
        <fullName evidence="2">Methyltransferase domain-containing protein</fullName>
    </recommendedName>
</protein>
<dbReference type="GeneID" id="38126441"/>
<gene>
    <name evidence="3" type="ORF">CDV56_104467</name>
</gene>
<dbReference type="PANTHER" id="PTHR43464">
    <property type="entry name" value="METHYLTRANSFERASE"/>
    <property type="match status" value="1"/>
</dbReference>
<dbReference type="OrthoDB" id="66144at2759"/>
<dbReference type="Gene3D" id="3.40.50.150">
    <property type="entry name" value="Vaccinia Virus protein VP39"/>
    <property type="match status" value="1"/>
</dbReference>
<dbReference type="Proteomes" id="UP000215305">
    <property type="component" value="Unassembled WGS sequence"/>
</dbReference>
<evidence type="ECO:0000256" key="1">
    <source>
        <dbReference type="SAM" id="MobiDB-lite"/>
    </source>
</evidence>
<sequence>MTQTIQEMLQASSKGGGTSQKTIQYMDTVEAYNKWAEVYDTDGNFLQALDTLQLRDLLPQFLAKVSQSQPRQPRLVDLGCGTGRNTLQLLRLAPRDAEVIGLDASPGMLEAARAAVRKETLADTDERPRNVYLELFDLLRSPPAPPEASLGASGVVSTLVVEHIPLKEFFDAAAAILRPGGHLLVTNMHSEMGSISQAGFVDTTTGTKIRPTSYCHTVEDVLVAAERAGFEAEELEGQVVREAKVDENMVEVLGKRAQKWVGITVWFGICFRKRM</sequence>